<gene>
    <name evidence="1" type="ORF">Lwal_0929</name>
</gene>
<protein>
    <submittedName>
        <fullName evidence="1">Uncharacterized protein</fullName>
    </submittedName>
</protein>
<dbReference type="OrthoDB" id="9009806at2"/>
<dbReference type="RefSeq" id="WP_028383800.1">
    <property type="nucleotide sequence ID" value="NZ_CAAAIQ010000009.1"/>
</dbReference>
<organism evidence="1 2">
    <name type="scientific">Legionella waltersii</name>
    <dbReference type="NCBI Taxonomy" id="66969"/>
    <lineage>
        <taxon>Bacteria</taxon>
        <taxon>Pseudomonadati</taxon>
        <taxon>Pseudomonadota</taxon>
        <taxon>Gammaproteobacteria</taxon>
        <taxon>Legionellales</taxon>
        <taxon>Legionellaceae</taxon>
        <taxon>Legionella</taxon>
    </lineage>
</organism>
<evidence type="ECO:0000313" key="1">
    <source>
        <dbReference type="EMBL" id="KTD82452.1"/>
    </source>
</evidence>
<dbReference type="EMBL" id="LNZB01000015">
    <property type="protein sequence ID" value="KTD82452.1"/>
    <property type="molecule type" value="Genomic_DNA"/>
</dbReference>
<dbReference type="AlphaFoldDB" id="A0A0W1AMA8"/>
<accession>A0A0W1AMA8</accession>
<dbReference type="Proteomes" id="UP000054729">
    <property type="component" value="Unassembled WGS sequence"/>
</dbReference>
<dbReference type="PATRIC" id="fig|66969.6.peg.1008"/>
<reference evidence="1 2" key="1">
    <citation type="submission" date="2015-11" db="EMBL/GenBank/DDBJ databases">
        <title>Genomic analysis of 38 Legionella species identifies large and diverse effector repertoires.</title>
        <authorList>
            <person name="Burstein D."/>
            <person name="Amaro F."/>
            <person name="Zusman T."/>
            <person name="Lifshitz Z."/>
            <person name="Cohen O."/>
            <person name="Gilbert J.A."/>
            <person name="Pupko T."/>
            <person name="Shuman H.A."/>
            <person name="Segal G."/>
        </authorList>
    </citation>
    <scope>NUCLEOTIDE SEQUENCE [LARGE SCALE GENOMIC DNA]</scope>
    <source>
        <strain evidence="1 2">ATCC 51914</strain>
    </source>
</reference>
<comment type="caution">
    <text evidence="1">The sequence shown here is derived from an EMBL/GenBank/DDBJ whole genome shotgun (WGS) entry which is preliminary data.</text>
</comment>
<proteinExistence type="predicted"/>
<evidence type="ECO:0000313" key="2">
    <source>
        <dbReference type="Proteomes" id="UP000054729"/>
    </source>
</evidence>
<dbReference type="STRING" id="66969.Lwal_0929"/>
<name>A0A0W1AMA8_9GAMM</name>
<sequence>MNNRNDLMIRFDKAWKQGVKKVGVEFFNLKASSLNDAHKRWQLEPNYQFIKESIGGYSHSKQVLLAMMYSFFDPECGQELLEKVGTSNFVDARSYLDEEGVYIISELWNSHYGW</sequence>
<keyword evidence="2" id="KW-1185">Reference proteome</keyword>